<name>A0A3M0JVR8_HIRRU</name>
<feature type="compositionally biased region" description="Basic and acidic residues" evidence="1">
    <location>
        <begin position="116"/>
        <end position="185"/>
    </location>
</feature>
<organism evidence="2 3">
    <name type="scientific">Hirundo rustica rustica</name>
    <dbReference type="NCBI Taxonomy" id="333673"/>
    <lineage>
        <taxon>Eukaryota</taxon>
        <taxon>Metazoa</taxon>
        <taxon>Chordata</taxon>
        <taxon>Craniata</taxon>
        <taxon>Vertebrata</taxon>
        <taxon>Euteleostomi</taxon>
        <taxon>Archelosauria</taxon>
        <taxon>Archosauria</taxon>
        <taxon>Dinosauria</taxon>
        <taxon>Saurischia</taxon>
        <taxon>Theropoda</taxon>
        <taxon>Coelurosauria</taxon>
        <taxon>Aves</taxon>
        <taxon>Neognathae</taxon>
        <taxon>Neoaves</taxon>
        <taxon>Telluraves</taxon>
        <taxon>Australaves</taxon>
        <taxon>Passeriformes</taxon>
        <taxon>Sylvioidea</taxon>
        <taxon>Hirundinidae</taxon>
        <taxon>Hirundo</taxon>
    </lineage>
</organism>
<evidence type="ECO:0000313" key="2">
    <source>
        <dbReference type="EMBL" id="RMC04835.1"/>
    </source>
</evidence>
<gene>
    <name evidence="2" type="ORF">DUI87_18009</name>
</gene>
<keyword evidence="3" id="KW-1185">Reference proteome</keyword>
<proteinExistence type="predicted"/>
<dbReference type="AlphaFoldDB" id="A0A3M0JVR8"/>
<protein>
    <submittedName>
        <fullName evidence="2">Uncharacterized protein</fullName>
    </submittedName>
</protein>
<feature type="region of interest" description="Disordered" evidence="1">
    <location>
        <begin position="101"/>
        <end position="192"/>
    </location>
</feature>
<evidence type="ECO:0000256" key="1">
    <source>
        <dbReference type="SAM" id="MobiDB-lite"/>
    </source>
</evidence>
<dbReference type="Proteomes" id="UP000269221">
    <property type="component" value="Unassembled WGS sequence"/>
</dbReference>
<evidence type="ECO:0000313" key="3">
    <source>
        <dbReference type="Proteomes" id="UP000269221"/>
    </source>
</evidence>
<comment type="caution">
    <text evidence="2">The sequence shown here is derived from an EMBL/GenBank/DDBJ whole genome shotgun (WGS) entry which is preliminary data.</text>
</comment>
<dbReference type="EMBL" id="QRBI01000123">
    <property type="protein sequence ID" value="RMC04835.1"/>
    <property type="molecule type" value="Genomic_DNA"/>
</dbReference>
<accession>A0A3M0JVR8</accession>
<sequence>MCVHPCKKTVETLLLKDMSLLTCADIAVVSWSAGIPSIYQTSCPTSFALVTLTLAKDHWELQQKWLPKGEKPLLCSWAGAKPCFGHKAGLQHPLQPVPETFCKGVFTAPPRRRGERRGEERRGEERRERGEERRGEERRGEERRGEERRGEERRGEERRGEERRGEERRGEERRGEERRGEERNLSHSVSEVLLYAIISV</sequence>
<reference evidence="2 3" key="1">
    <citation type="submission" date="2018-07" db="EMBL/GenBank/DDBJ databases">
        <title>A high quality draft genome assembly of the barn swallow (H. rustica rustica).</title>
        <authorList>
            <person name="Formenti G."/>
            <person name="Chiara M."/>
            <person name="Poveda L."/>
            <person name="Francoijs K.-J."/>
            <person name="Bonisoli-Alquati A."/>
            <person name="Canova L."/>
            <person name="Gianfranceschi L."/>
            <person name="Horner D.S."/>
            <person name="Saino N."/>
        </authorList>
    </citation>
    <scope>NUCLEOTIDE SEQUENCE [LARGE SCALE GENOMIC DNA]</scope>
    <source>
        <strain evidence="2">Chelidonia</strain>
        <tissue evidence="2">Blood</tissue>
    </source>
</reference>